<name>A0ABD3ICP5_9MARC</name>
<reference evidence="4 5" key="1">
    <citation type="submission" date="2024-09" db="EMBL/GenBank/DDBJ databases">
        <title>Chromosome-scale assembly of Riccia sorocarpa.</title>
        <authorList>
            <person name="Paukszto L."/>
        </authorList>
    </citation>
    <scope>NUCLEOTIDE SEQUENCE [LARGE SCALE GENOMIC DNA]</scope>
    <source>
        <strain evidence="4">LP-2024</strain>
        <tissue evidence="4">Aerial parts of the thallus</tissue>
    </source>
</reference>
<keyword evidence="1" id="KW-0863">Zinc-finger</keyword>
<evidence type="ECO:0000313" key="4">
    <source>
        <dbReference type="EMBL" id="KAL3700160.1"/>
    </source>
</evidence>
<accession>A0ABD3ICP5</accession>
<dbReference type="SUPFAM" id="SSF57756">
    <property type="entry name" value="Retrovirus zinc finger-like domains"/>
    <property type="match status" value="1"/>
</dbReference>
<keyword evidence="5" id="KW-1185">Reference proteome</keyword>
<dbReference type="AlphaFoldDB" id="A0ABD3ICP5"/>
<dbReference type="PROSITE" id="PS50158">
    <property type="entry name" value="ZF_CCHC"/>
    <property type="match status" value="1"/>
</dbReference>
<evidence type="ECO:0000256" key="2">
    <source>
        <dbReference type="SAM" id="MobiDB-lite"/>
    </source>
</evidence>
<sequence length="562" mass="61959">MERNMRSGGGENKCLQKDGDCSMKETENENIALPNTFVSWANVVTGTKGTDGARNDPSGNLPDIDWGTGVEDSQVQEAYTALASRPSFKPGPNATRMTLDLSLARSSYGMYRKLGVIIFTAEDSPSRDRVLQWATTAIENAKGVHIRMLREIARKHFLILLGSEQEKAKLLQNPPTKMEGRAIMLSDWNPSYDYKEASKASKQVWIELPFMDPLLLKQGRIMAETLGPVLFHSSHEANDTKYAHLRACIMRSDTDNLPNAVIVDLPWGGHFVQEVKYTRLPDTCYSCKKRGHRAAQCPDKQQQPTYAQAKGQVVFAVKDTTKGNVPGGFNQGYKTPARQKRTWKPRYATTGDSTPKGGQSTQPTARPGSSSAQGIGLSLNIFAALFTNEDTNSEDVNTGREKLPPLQLDSLTQTSLEKEVTTTQILTATDQETEEDARTQPLQLEMQQTLQTHTTPLGSNHLDTGLSQGQHSLSPLEMTIVAKRRALLDRNASPHGETLGDGERFEQHKRTAGTIPGNSSAEPWDISAIVGEIPHQNSSSSQAAQWALSQETWKDPPTQPLY</sequence>
<dbReference type="PANTHER" id="PTHR31286:SF180">
    <property type="entry name" value="OS10G0362600 PROTEIN"/>
    <property type="match status" value="1"/>
</dbReference>
<feature type="compositionally biased region" description="Low complexity" evidence="2">
    <location>
        <begin position="538"/>
        <end position="550"/>
    </location>
</feature>
<dbReference type="Gene3D" id="4.10.60.10">
    <property type="entry name" value="Zinc finger, CCHC-type"/>
    <property type="match status" value="1"/>
</dbReference>
<comment type="caution">
    <text evidence="4">The sequence shown here is derived from an EMBL/GenBank/DDBJ whole genome shotgun (WGS) entry which is preliminary data.</text>
</comment>
<proteinExistence type="predicted"/>
<dbReference type="Pfam" id="PF00098">
    <property type="entry name" value="zf-CCHC"/>
    <property type="match status" value="1"/>
</dbReference>
<dbReference type="SMART" id="SM00343">
    <property type="entry name" value="ZnF_C2HC"/>
    <property type="match status" value="1"/>
</dbReference>
<evidence type="ECO:0000259" key="3">
    <source>
        <dbReference type="PROSITE" id="PS50158"/>
    </source>
</evidence>
<dbReference type="Proteomes" id="UP001633002">
    <property type="component" value="Unassembled WGS sequence"/>
</dbReference>
<feature type="compositionally biased region" description="Polar residues" evidence="2">
    <location>
        <begin position="350"/>
        <end position="373"/>
    </location>
</feature>
<dbReference type="InterPro" id="IPR036875">
    <property type="entry name" value="Znf_CCHC_sf"/>
</dbReference>
<dbReference type="EMBL" id="JBJQOH010000001">
    <property type="protein sequence ID" value="KAL3700160.1"/>
    <property type="molecule type" value="Genomic_DNA"/>
</dbReference>
<evidence type="ECO:0000313" key="5">
    <source>
        <dbReference type="Proteomes" id="UP001633002"/>
    </source>
</evidence>
<gene>
    <name evidence="4" type="ORF">R1sor_018182</name>
</gene>
<feature type="region of interest" description="Disordered" evidence="2">
    <location>
        <begin position="535"/>
        <end position="562"/>
    </location>
</feature>
<dbReference type="GO" id="GO:0008270">
    <property type="term" value="F:zinc ion binding"/>
    <property type="evidence" value="ECO:0007669"/>
    <property type="project" value="UniProtKB-KW"/>
</dbReference>
<dbReference type="InterPro" id="IPR001878">
    <property type="entry name" value="Znf_CCHC"/>
</dbReference>
<feature type="domain" description="CCHC-type" evidence="3">
    <location>
        <begin position="284"/>
        <end position="299"/>
    </location>
</feature>
<dbReference type="PANTHER" id="PTHR31286">
    <property type="entry name" value="GLYCINE-RICH CELL WALL STRUCTURAL PROTEIN 1.8-LIKE"/>
    <property type="match status" value="1"/>
</dbReference>
<keyword evidence="1" id="KW-0862">Zinc</keyword>
<organism evidence="4 5">
    <name type="scientific">Riccia sorocarpa</name>
    <dbReference type="NCBI Taxonomy" id="122646"/>
    <lineage>
        <taxon>Eukaryota</taxon>
        <taxon>Viridiplantae</taxon>
        <taxon>Streptophyta</taxon>
        <taxon>Embryophyta</taxon>
        <taxon>Marchantiophyta</taxon>
        <taxon>Marchantiopsida</taxon>
        <taxon>Marchantiidae</taxon>
        <taxon>Marchantiales</taxon>
        <taxon>Ricciaceae</taxon>
        <taxon>Riccia</taxon>
    </lineage>
</organism>
<keyword evidence="1" id="KW-0479">Metal-binding</keyword>
<feature type="region of interest" description="Disordered" evidence="2">
    <location>
        <begin position="325"/>
        <end position="373"/>
    </location>
</feature>
<dbReference type="InterPro" id="IPR040256">
    <property type="entry name" value="At4g02000-like"/>
</dbReference>
<evidence type="ECO:0000256" key="1">
    <source>
        <dbReference type="PROSITE-ProRule" id="PRU00047"/>
    </source>
</evidence>
<protein>
    <recommendedName>
        <fullName evidence="3">CCHC-type domain-containing protein</fullName>
    </recommendedName>
</protein>
<feature type="region of interest" description="Disordered" evidence="2">
    <location>
        <begin position="47"/>
        <end position="67"/>
    </location>
</feature>